<keyword evidence="3" id="KW-1185">Reference proteome</keyword>
<evidence type="ECO:0000256" key="1">
    <source>
        <dbReference type="SAM" id="MobiDB-lite"/>
    </source>
</evidence>
<proteinExistence type="predicted"/>
<name>A0A2A5QP88_9EURY</name>
<reference evidence="2 3" key="1">
    <citation type="submission" date="2017-09" db="EMBL/GenBank/DDBJ databases">
        <title>Genome sequences of Natrinema ejinorence JCM 13890T.</title>
        <authorList>
            <person name="Roh S.W."/>
            <person name="Kim Y.B."/>
            <person name="Kim J.Y."/>
        </authorList>
    </citation>
    <scope>NUCLEOTIDE SEQUENCE [LARGE SCALE GENOMIC DNA]</scope>
    <source>
        <strain evidence="2 3">JCM 13890</strain>
    </source>
</reference>
<dbReference type="EMBL" id="NXNI01000003">
    <property type="protein sequence ID" value="PCR88668.1"/>
    <property type="molecule type" value="Genomic_DNA"/>
</dbReference>
<accession>A0A2A5QP88</accession>
<dbReference type="Proteomes" id="UP000219689">
    <property type="component" value="Unassembled WGS sequence"/>
</dbReference>
<sequence>MRQLQRNRLKSSRTETQSENRSQTTRQPRDRHTSEEVALAAEPAYDRAYDQLLTLEEAVRR</sequence>
<evidence type="ECO:0000313" key="3">
    <source>
        <dbReference type="Proteomes" id="UP000219689"/>
    </source>
</evidence>
<organism evidence="2 3">
    <name type="scientific">Natrinema ejinorense</name>
    <dbReference type="NCBI Taxonomy" id="373386"/>
    <lineage>
        <taxon>Archaea</taxon>
        <taxon>Methanobacteriati</taxon>
        <taxon>Methanobacteriota</taxon>
        <taxon>Stenosarchaea group</taxon>
        <taxon>Halobacteria</taxon>
        <taxon>Halobacteriales</taxon>
        <taxon>Natrialbaceae</taxon>
        <taxon>Natrinema</taxon>
    </lineage>
</organism>
<feature type="region of interest" description="Disordered" evidence="1">
    <location>
        <begin position="1"/>
        <end position="42"/>
    </location>
</feature>
<dbReference type="AlphaFoldDB" id="A0A2A5QP88"/>
<feature type="compositionally biased region" description="Basic residues" evidence="1">
    <location>
        <begin position="1"/>
        <end position="11"/>
    </location>
</feature>
<protein>
    <submittedName>
        <fullName evidence="2">Uncharacterized protein</fullName>
    </submittedName>
</protein>
<gene>
    <name evidence="2" type="ORF">CP557_21810</name>
</gene>
<evidence type="ECO:0000313" key="2">
    <source>
        <dbReference type="EMBL" id="PCR88668.1"/>
    </source>
</evidence>
<comment type="caution">
    <text evidence="2">The sequence shown here is derived from an EMBL/GenBank/DDBJ whole genome shotgun (WGS) entry which is preliminary data.</text>
</comment>